<dbReference type="Pfam" id="PF17755">
    <property type="entry name" value="UvrA_DNA-bind"/>
    <property type="match status" value="1"/>
</dbReference>
<evidence type="ECO:0000256" key="9">
    <source>
        <dbReference type="ARBA" id="ARBA00022833"/>
    </source>
</evidence>
<feature type="domain" description="ABC transporter" evidence="19">
    <location>
        <begin position="608"/>
        <end position="937"/>
    </location>
</feature>
<accession>A0ABW0JJ32</accession>
<keyword evidence="17" id="KW-0742">SOS response</keyword>
<dbReference type="Proteomes" id="UP001596013">
    <property type="component" value="Unassembled WGS sequence"/>
</dbReference>
<evidence type="ECO:0000256" key="2">
    <source>
        <dbReference type="ARBA" id="ARBA00022490"/>
    </source>
</evidence>
<evidence type="ECO:0000256" key="4">
    <source>
        <dbReference type="ARBA" id="ARBA00022737"/>
    </source>
</evidence>
<feature type="region of interest" description="Disordered" evidence="18">
    <location>
        <begin position="959"/>
        <end position="978"/>
    </location>
</feature>
<feature type="binding site" evidence="17">
    <location>
        <begin position="641"/>
        <end position="648"/>
    </location>
    <ligand>
        <name>ATP</name>
        <dbReference type="ChEBI" id="CHEBI:30616"/>
    </ligand>
</feature>
<evidence type="ECO:0000256" key="16">
    <source>
        <dbReference type="ARBA" id="ARBA00042156"/>
    </source>
</evidence>
<comment type="similarity">
    <text evidence="14 17">Belongs to the ABC transporter superfamily. UvrA family.</text>
</comment>
<keyword evidence="11 17" id="KW-0267">Excision nuclease</keyword>
<keyword evidence="3 17" id="KW-0479">Metal-binding</keyword>
<keyword evidence="13 17" id="KW-0234">DNA repair</keyword>
<dbReference type="SUPFAM" id="SSF52540">
    <property type="entry name" value="P-loop containing nucleoside triphosphate hydrolases"/>
    <property type="match status" value="2"/>
</dbReference>
<evidence type="ECO:0000259" key="19">
    <source>
        <dbReference type="PROSITE" id="PS50893"/>
    </source>
</evidence>
<comment type="subunit">
    <text evidence="17">Forms a heterotetramer with UvrB during the search for lesions.</text>
</comment>
<dbReference type="PANTHER" id="PTHR43152">
    <property type="entry name" value="UVRABC SYSTEM PROTEIN A"/>
    <property type="match status" value="1"/>
</dbReference>
<dbReference type="InterPro" id="IPR017871">
    <property type="entry name" value="ABC_transporter-like_CS"/>
</dbReference>
<evidence type="ECO:0000313" key="21">
    <source>
        <dbReference type="Proteomes" id="UP001596013"/>
    </source>
</evidence>
<feature type="zinc finger region" description="C4-type" evidence="17">
    <location>
        <begin position="253"/>
        <end position="280"/>
    </location>
</feature>
<dbReference type="Gene3D" id="1.10.8.280">
    <property type="entry name" value="ABC transporter ATPase domain-like"/>
    <property type="match status" value="1"/>
</dbReference>
<dbReference type="CDD" id="cd03270">
    <property type="entry name" value="ABC_UvrA_I"/>
    <property type="match status" value="1"/>
</dbReference>
<evidence type="ECO:0000256" key="11">
    <source>
        <dbReference type="ARBA" id="ARBA00022881"/>
    </source>
</evidence>
<evidence type="ECO:0000256" key="14">
    <source>
        <dbReference type="ARBA" id="ARBA00038000"/>
    </source>
</evidence>
<evidence type="ECO:0000256" key="6">
    <source>
        <dbReference type="ARBA" id="ARBA00022763"/>
    </source>
</evidence>
<keyword evidence="8 17" id="KW-0863">Zinc-finger</keyword>
<evidence type="ECO:0000256" key="17">
    <source>
        <dbReference type="HAMAP-Rule" id="MF_00205"/>
    </source>
</evidence>
<comment type="caution">
    <text evidence="20">The sequence shown here is derived from an EMBL/GenBank/DDBJ whole genome shotgun (WGS) entry which is preliminary data.</text>
</comment>
<dbReference type="NCBIfam" id="TIGR00630">
    <property type="entry name" value="uvra"/>
    <property type="match status" value="1"/>
</dbReference>
<comment type="function">
    <text evidence="17">The UvrABC repair system catalyzes the recognition and processing of DNA lesions. UvrA is an ATPase and a DNA-binding protein. A damage recognition complex composed of 2 UvrA and 2 UvrB subunits scans DNA for abnormalities. When the presence of a lesion has been verified by UvrB, the UvrA molecules dissociate.</text>
</comment>
<evidence type="ECO:0000256" key="10">
    <source>
        <dbReference type="ARBA" id="ARBA00022840"/>
    </source>
</evidence>
<evidence type="ECO:0000256" key="15">
    <source>
        <dbReference type="ARBA" id="ARBA00039316"/>
    </source>
</evidence>
<keyword evidence="10 17" id="KW-0067">ATP-binding</keyword>
<evidence type="ECO:0000256" key="13">
    <source>
        <dbReference type="ARBA" id="ARBA00023204"/>
    </source>
</evidence>
<evidence type="ECO:0000256" key="1">
    <source>
        <dbReference type="ARBA" id="ARBA00004496"/>
    </source>
</evidence>
<feature type="zinc finger region" description="C4-type" evidence="17">
    <location>
        <begin position="740"/>
        <end position="766"/>
    </location>
</feature>
<dbReference type="InterPro" id="IPR003439">
    <property type="entry name" value="ABC_transporter-like_ATP-bd"/>
</dbReference>
<evidence type="ECO:0000313" key="20">
    <source>
        <dbReference type="EMBL" id="MFC5435440.1"/>
    </source>
</evidence>
<keyword evidence="12 17" id="KW-0238">DNA-binding</keyword>
<protein>
    <recommendedName>
        <fullName evidence="15 17">UvrABC system protein A</fullName>
        <shortName evidence="17">UvrA protein</shortName>
    </recommendedName>
    <alternativeName>
        <fullName evidence="16 17">Excinuclease ABC subunit A</fullName>
    </alternativeName>
</protein>
<comment type="subcellular location">
    <subcellularLocation>
        <location evidence="1 17">Cytoplasm</location>
    </subcellularLocation>
</comment>
<keyword evidence="21" id="KW-1185">Reference proteome</keyword>
<organism evidence="20 21">
    <name type="scientific">Rhodanobacter umsongensis</name>
    <dbReference type="NCBI Taxonomy" id="633153"/>
    <lineage>
        <taxon>Bacteria</taxon>
        <taxon>Pseudomonadati</taxon>
        <taxon>Pseudomonadota</taxon>
        <taxon>Gammaproteobacteria</taxon>
        <taxon>Lysobacterales</taxon>
        <taxon>Rhodanobacteraceae</taxon>
        <taxon>Rhodanobacter</taxon>
    </lineage>
</organism>
<dbReference type="PANTHER" id="PTHR43152:SF3">
    <property type="entry name" value="UVRABC SYSTEM PROTEIN A"/>
    <property type="match status" value="1"/>
</dbReference>
<dbReference type="InterPro" id="IPR027417">
    <property type="entry name" value="P-loop_NTPase"/>
</dbReference>
<keyword evidence="2 17" id="KW-0963">Cytoplasm</keyword>
<dbReference type="PROSITE" id="PS00211">
    <property type="entry name" value="ABC_TRANSPORTER_1"/>
    <property type="match status" value="2"/>
</dbReference>
<dbReference type="Gene3D" id="3.40.50.300">
    <property type="entry name" value="P-loop containing nucleotide triphosphate hydrolases"/>
    <property type="match status" value="3"/>
</dbReference>
<dbReference type="RefSeq" id="WP_377301747.1">
    <property type="nucleotide sequence ID" value="NZ_JBHSMK010000002.1"/>
</dbReference>
<keyword evidence="4 17" id="KW-0677">Repeat</keyword>
<feature type="compositionally biased region" description="Basic residues" evidence="18">
    <location>
        <begin position="969"/>
        <end position="978"/>
    </location>
</feature>
<dbReference type="Pfam" id="PF17760">
    <property type="entry name" value="UvrA_inter"/>
    <property type="match status" value="1"/>
</dbReference>
<dbReference type="GO" id="GO:0016787">
    <property type="term" value="F:hydrolase activity"/>
    <property type="evidence" value="ECO:0007669"/>
    <property type="project" value="UniProtKB-KW"/>
</dbReference>
<dbReference type="HAMAP" id="MF_00205">
    <property type="entry name" value="UvrA"/>
    <property type="match status" value="1"/>
</dbReference>
<reference evidence="21" key="1">
    <citation type="journal article" date="2019" name="Int. J. Syst. Evol. Microbiol.">
        <title>The Global Catalogue of Microorganisms (GCM) 10K type strain sequencing project: providing services to taxonomists for standard genome sequencing and annotation.</title>
        <authorList>
            <consortium name="The Broad Institute Genomics Platform"/>
            <consortium name="The Broad Institute Genome Sequencing Center for Infectious Disease"/>
            <person name="Wu L."/>
            <person name="Ma J."/>
        </authorList>
    </citation>
    <scope>NUCLEOTIDE SEQUENCE [LARGE SCALE GENOMIC DNA]</scope>
    <source>
        <strain evidence="21">JCM 17130</strain>
    </source>
</reference>
<evidence type="ECO:0000256" key="3">
    <source>
        <dbReference type="ARBA" id="ARBA00022723"/>
    </source>
</evidence>
<keyword evidence="9 17" id="KW-0862">Zinc</keyword>
<dbReference type="Gene3D" id="1.20.1580.10">
    <property type="entry name" value="ABC transporter ATPase like domain"/>
    <property type="match status" value="3"/>
</dbReference>
<evidence type="ECO:0000256" key="7">
    <source>
        <dbReference type="ARBA" id="ARBA00022769"/>
    </source>
</evidence>
<dbReference type="CDD" id="cd03271">
    <property type="entry name" value="ABC_UvrA_II"/>
    <property type="match status" value="1"/>
</dbReference>
<keyword evidence="6 17" id="KW-0227">DNA damage</keyword>
<proteinExistence type="inferred from homology"/>
<dbReference type="InterPro" id="IPR041102">
    <property type="entry name" value="UvrA_inter"/>
</dbReference>
<dbReference type="NCBIfam" id="NF001503">
    <property type="entry name" value="PRK00349.1"/>
    <property type="match status" value="1"/>
</dbReference>
<evidence type="ECO:0000256" key="5">
    <source>
        <dbReference type="ARBA" id="ARBA00022741"/>
    </source>
</evidence>
<gene>
    <name evidence="17 20" type="primary">uvrA</name>
    <name evidence="20" type="ORF">ACFPME_02655</name>
</gene>
<evidence type="ECO:0000256" key="18">
    <source>
        <dbReference type="SAM" id="MobiDB-lite"/>
    </source>
</evidence>
<keyword evidence="7 17" id="KW-0228">DNA excision</keyword>
<dbReference type="InterPro" id="IPR004602">
    <property type="entry name" value="UvrA"/>
</dbReference>
<keyword evidence="5 17" id="KW-0547">Nucleotide-binding</keyword>
<evidence type="ECO:0000256" key="12">
    <source>
        <dbReference type="ARBA" id="ARBA00023125"/>
    </source>
</evidence>
<keyword evidence="20" id="KW-0378">Hydrolase</keyword>
<dbReference type="Gene3D" id="3.30.190.20">
    <property type="match status" value="1"/>
</dbReference>
<evidence type="ECO:0000256" key="8">
    <source>
        <dbReference type="ARBA" id="ARBA00022771"/>
    </source>
</evidence>
<feature type="binding site" evidence="17">
    <location>
        <begin position="31"/>
        <end position="38"/>
    </location>
    <ligand>
        <name>ATP</name>
        <dbReference type="ChEBI" id="CHEBI:30616"/>
    </ligand>
</feature>
<dbReference type="PROSITE" id="PS50893">
    <property type="entry name" value="ABC_TRANSPORTER_2"/>
    <property type="match status" value="1"/>
</dbReference>
<dbReference type="InterPro" id="IPR041552">
    <property type="entry name" value="UvrA_DNA-bd"/>
</dbReference>
<name>A0ABW0JJ32_9GAMM</name>
<dbReference type="EMBL" id="JBHSMK010000002">
    <property type="protein sequence ID" value="MFC5435440.1"/>
    <property type="molecule type" value="Genomic_DNA"/>
</dbReference>
<sequence length="978" mass="107738">MDTIRIRGARTHNLKNIDLDLPRDKLIVITGLSGSGKSSLAFDTIYAEGQRRYVESLSAYARQFLSIMEKPDVDHIEGLSPAISIEQKSTSHNPRSTVGTITEVYDYLRLLYARVGTPRCPDHGTPLEAQTVSQMVDATLALDPGQRYMLLAPVIRERKGEHMQVFEQLRAQGFVRARVDGAVYDLDAVPPLTLRQKHTIEAVIDRFRPRDDIKQRLAESFETALRLGDGLVIVVNMDSPDATEQLLSSRYSCPVCDYSLPELEPRLFSFNSPVGACPSCDGLGVTQVFDAARVVSHPELPLSAGAVRGWDRRNAYYFQMILSLAAHYGFDVDTPWQKLPMDVQKAILHGSGKDRIAFRYITERGGKVTREHVFEGILPNLERRYRETESAAVREELAKYISDKPCPECAGQRLNRSARNVFVADHALPSLTHRSIDDALQFFEELKLTGWRGEIAVKIVKEIRERLTFLNDVGLNYLTLDRQADSLSGGEAQRIRLASQIGAGLVGVMYVLDEPSIGLHQRDNERLLGTLTRLRDLGNTVIVVEHDEDAIRMADHVLDIGPGAGVHGGEIVAQGSVQDMLDSPRSVTGQFLSGERAIEVPKERRQPIDDDSWLHLKGASGNNLKHVDLAIPAGLFTCVTGVSGSGKSTLVNDTLFRLAAAELNGAGTQSAPYKSVDGMGLFDKVVDIDQSPIGRTPRSNPATYTGLFTPLREMFAQVPEARARGYTPGRFSFNVRGGRCEACEGDGMIKVEMHFLPDVYVPCDVCHGKRYNRETLEILYKGHTIADVLDMTVEDALKLFENLPSIARKLDTLRAVGLDYIKLGQSATTLSGGEAQRVKLSKELSKRDTGRTLYILDEPTTGLHFHDIEQLLDVLHQLVDQGNTVVVIEHNLDVIKTADWVVDLGPEGGGGGGRILVAGTPETVAASADSHTGRFLAPHLKPVLPKKTAAAKRIKAATKHIASADKYKPMRGKKKKSS</sequence>